<reference evidence="2 3" key="1">
    <citation type="journal article" date="2022" name="bioRxiv">
        <title>Genomics of Preaxostyla Flagellates Illuminates Evolutionary Transitions and the Path Towards Mitochondrial Loss.</title>
        <authorList>
            <person name="Novak L.V.F."/>
            <person name="Treitli S.C."/>
            <person name="Pyrih J."/>
            <person name="Halakuc P."/>
            <person name="Pipaliya S.V."/>
            <person name="Vacek V."/>
            <person name="Brzon O."/>
            <person name="Soukal P."/>
            <person name="Eme L."/>
            <person name="Dacks J.B."/>
            <person name="Karnkowska A."/>
            <person name="Elias M."/>
            <person name="Hampl V."/>
        </authorList>
    </citation>
    <scope>NUCLEOTIDE SEQUENCE [LARGE SCALE GENOMIC DNA]</scope>
    <source>
        <strain evidence="2">NAU3</strain>
        <tissue evidence="2">Gut</tissue>
    </source>
</reference>
<evidence type="ECO:0008006" key="4">
    <source>
        <dbReference type="Google" id="ProtNLM"/>
    </source>
</evidence>
<feature type="compositionally biased region" description="Acidic residues" evidence="1">
    <location>
        <begin position="504"/>
        <end position="524"/>
    </location>
</feature>
<comment type="caution">
    <text evidence="2">The sequence shown here is derived from an EMBL/GenBank/DDBJ whole genome shotgun (WGS) entry which is preliminary data.</text>
</comment>
<dbReference type="EMBL" id="JARBJD010000176">
    <property type="protein sequence ID" value="KAK2948436.1"/>
    <property type="molecule type" value="Genomic_DNA"/>
</dbReference>
<dbReference type="Gene3D" id="2.60.120.920">
    <property type="match status" value="2"/>
</dbReference>
<organism evidence="2 3">
    <name type="scientific">Blattamonas nauphoetae</name>
    <dbReference type="NCBI Taxonomy" id="2049346"/>
    <lineage>
        <taxon>Eukaryota</taxon>
        <taxon>Metamonada</taxon>
        <taxon>Preaxostyla</taxon>
        <taxon>Oxymonadida</taxon>
        <taxon>Blattamonas</taxon>
    </lineage>
</organism>
<evidence type="ECO:0000313" key="3">
    <source>
        <dbReference type="Proteomes" id="UP001281761"/>
    </source>
</evidence>
<keyword evidence="3" id="KW-1185">Reference proteome</keyword>
<accession>A0ABQ9X927</accession>
<dbReference type="Proteomes" id="UP001281761">
    <property type="component" value="Unassembled WGS sequence"/>
</dbReference>
<feature type="compositionally biased region" description="Low complexity" evidence="1">
    <location>
        <begin position="163"/>
        <end position="175"/>
    </location>
</feature>
<proteinExistence type="predicted"/>
<feature type="region of interest" description="Disordered" evidence="1">
    <location>
        <begin position="153"/>
        <end position="206"/>
    </location>
</feature>
<dbReference type="InterPro" id="IPR043136">
    <property type="entry name" value="B30.2/SPRY_sf"/>
</dbReference>
<gene>
    <name evidence="2" type="ORF">BLNAU_16601</name>
</gene>
<feature type="region of interest" description="Disordered" evidence="1">
    <location>
        <begin position="498"/>
        <end position="524"/>
    </location>
</feature>
<name>A0ABQ9X927_9EUKA</name>
<sequence>MANQLIETGYWRCELKFRDCLDPPRVGLVSAGVGIDHGYELGDDENSIAYFSMFGCLTTNYRVLVGNNSFTNDDVVMLEFNMTAFPRTCHFFINKVQQQQYIRNLPKVVCIAVMLPNKHSRVEILSLHRYERPLARQLPHTMSIVWAQRTLTAGQLTPRQKPNRSPTSHSSSPDSVEMVPTDQHSHHTAPLPFHNQGDAHNEYDAIYNPSPLLGQTMLLRKQMNKRSPLSYRGRQASAMVNSLKSLAPPNTTPATPLSSLAVSLLPLPMPHVASLPSTRSSSISNPLLASAGLSSPFPDQSDVAFNGDVSFDHNSPTTSEQKRPSVAEFESGEEDERVVVVQPAVSSGIVRLVFSIESEEERSAFGIIDATSEYSSLASTWTAQRAVVFAQHSGFILSPAVARECHQMWSSGDEVSVEADLSSSPSTLSFFINGSQQGVSIHSLPTHIAFFIVLAPHSTLTVHSFSTLPVPTARPFPAALSFSFPSLIQLIPDGPLQHRPTWLGDEEDEDEDEEEEDDDGYLGL</sequence>
<evidence type="ECO:0000256" key="1">
    <source>
        <dbReference type="SAM" id="MobiDB-lite"/>
    </source>
</evidence>
<feature type="region of interest" description="Disordered" evidence="1">
    <location>
        <begin position="304"/>
        <end position="333"/>
    </location>
</feature>
<evidence type="ECO:0000313" key="2">
    <source>
        <dbReference type="EMBL" id="KAK2948436.1"/>
    </source>
</evidence>
<protein>
    <recommendedName>
        <fullName evidence="4">SPRY domain-containing protein</fullName>
    </recommendedName>
</protein>